<dbReference type="Proteomes" id="UP001500124">
    <property type="component" value="Unassembled WGS sequence"/>
</dbReference>
<name>A0ABP9KBJ7_9ACTN</name>
<keyword evidence="2" id="KW-0472">Membrane</keyword>
<keyword evidence="4" id="KW-1185">Reference proteome</keyword>
<feature type="transmembrane region" description="Helical" evidence="2">
    <location>
        <begin position="34"/>
        <end position="52"/>
    </location>
</feature>
<accession>A0ABP9KBJ7</accession>
<evidence type="ECO:0000313" key="3">
    <source>
        <dbReference type="EMBL" id="GAA5054047.1"/>
    </source>
</evidence>
<keyword evidence="2" id="KW-1133">Transmembrane helix</keyword>
<gene>
    <name evidence="3" type="ORF">GCM10023336_24940</name>
</gene>
<sequence length="72" mass="8139">MGAPVVLGVVVGTVVTLIADRAWSSELLSRCLTFSIGYLLIGPVVALSRRYAERRDRQHRRDVEEARSERRE</sequence>
<evidence type="ECO:0000313" key="4">
    <source>
        <dbReference type="Proteomes" id="UP001500124"/>
    </source>
</evidence>
<reference evidence="4" key="1">
    <citation type="journal article" date="2019" name="Int. J. Syst. Evol. Microbiol.">
        <title>The Global Catalogue of Microorganisms (GCM) 10K type strain sequencing project: providing services to taxonomists for standard genome sequencing and annotation.</title>
        <authorList>
            <consortium name="The Broad Institute Genomics Platform"/>
            <consortium name="The Broad Institute Genome Sequencing Center for Infectious Disease"/>
            <person name="Wu L."/>
            <person name="Ma J."/>
        </authorList>
    </citation>
    <scope>NUCLEOTIDE SEQUENCE [LARGE SCALE GENOMIC DNA]</scope>
    <source>
        <strain evidence="4">JCM 18410</strain>
    </source>
</reference>
<dbReference type="EMBL" id="BAABKC010000037">
    <property type="protein sequence ID" value="GAA5054047.1"/>
    <property type="molecule type" value="Genomic_DNA"/>
</dbReference>
<keyword evidence="2" id="KW-0812">Transmembrane</keyword>
<evidence type="ECO:0000256" key="1">
    <source>
        <dbReference type="SAM" id="MobiDB-lite"/>
    </source>
</evidence>
<comment type="caution">
    <text evidence="3">The sequence shown here is derived from an EMBL/GenBank/DDBJ whole genome shotgun (WGS) entry which is preliminary data.</text>
</comment>
<proteinExistence type="predicted"/>
<feature type="region of interest" description="Disordered" evidence="1">
    <location>
        <begin position="53"/>
        <end position="72"/>
    </location>
</feature>
<protein>
    <submittedName>
        <fullName evidence="3">Uncharacterized protein</fullName>
    </submittedName>
</protein>
<evidence type="ECO:0000256" key="2">
    <source>
        <dbReference type="SAM" id="Phobius"/>
    </source>
</evidence>
<organism evidence="3 4">
    <name type="scientific">Streptomyces similanensis</name>
    <dbReference type="NCBI Taxonomy" id="1274988"/>
    <lineage>
        <taxon>Bacteria</taxon>
        <taxon>Bacillati</taxon>
        <taxon>Actinomycetota</taxon>
        <taxon>Actinomycetes</taxon>
        <taxon>Kitasatosporales</taxon>
        <taxon>Streptomycetaceae</taxon>
        <taxon>Streptomyces</taxon>
    </lineage>
</organism>